<dbReference type="Gene3D" id="1.10.3720.10">
    <property type="entry name" value="MetI-like"/>
    <property type="match status" value="2"/>
</dbReference>
<feature type="transmembrane region" description="Helical" evidence="7">
    <location>
        <begin position="461"/>
        <end position="487"/>
    </location>
</feature>
<feature type="transmembrane region" description="Helical" evidence="7">
    <location>
        <begin position="193"/>
        <end position="221"/>
    </location>
</feature>
<keyword evidence="2" id="KW-0813">Transport</keyword>
<evidence type="ECO:0000259" key="8">
    <source>
        <dbReference type="PROSITE" id="PS50928"/>
    </source>
</evidence>
<sequence length="546" mass="58159">MMLRRDYQRSIIFGTAAFAAVFLFMALAVFALLSFDAGASASGILDPYTLRILRFTVYQATLSTLLSIILGLPVALALSRQREFPGRIWIIRLMAVPMGLPVIVGAFGIITIWGRQGVLNTLLVFAGAEEPFSIYGLSGILIAHVFFNLPLSVRLLLAGLERIPGEYWRMAASLGMGPISVFRFVEWPAVSRLVPGIAGLIFMLCATSFTLVLLLGGGPAATTLEVAIYQALRFDFDPQRAIALSVLQIVLTAALLGLLACLPSPEAEIASLGRPVRRFDAGGAAARLWDGLIIVSAVLLIGLPLVAIVFSGVQADLPRLITAPVFLRAAATSLGIAAFSAIFVIIVSMAIIRARQAVSAKRRAARPLHLLSSVLGAGSSLVLLVPPVVLGSGWFLLLRPFGDVAVYAPVLVALINMLMALPLAMRVLEPAVTSHFLRTGRLSASLGLQGLPRLRFADLPVLWRPLAMAFSFAMALSLGDLGAVALFGSENFVTLPWLVYSNMGSYRTNDAAGYAFLLGVVCLVLAATGISRHSQPKQAEAAEAII</sequence>
<feature type="domain" description="ABC transmembrane type-1" evidence="8">
    <location>
        <begin position="330"/>
        <end position="529"/>
    </location>
</feature>
<name>A0AA44EQ97_9HYPH</name>
<feature type="transmembrane region" description="Helical" evidence="7">
    <location>
        <begin position="404"/>
        <end position="428"/>
    </location>
</feature>
<feature type="domain" description="ABC transmembrane type-1" evidence="8">
    <location>
        <begin position="53"/>
        <end position="260"/>
    </location>
</feature>
<evidence type="ECO:0000256" key="3">
    <source>
        <dbReference type="ARBA" id="ARBA00022475"/>
    </source>
</evidence>
<dbReference type="PROSITE" id="PS50928">
    <property type="entry name" value="ABC_TM1"/>
    <property type="match status" value="2"/>
</dbReference>
<evidence type="ECO:0000313" key="9">
    <source>
        <dbReference type="EMBL" id="NRF22272.1"/>
    </source>
</evidence>
<comment type="caution">
    <text evidence="9">The sequence shown here is derived from an EMBL/GenBank/DDBJ whole genome shotgun (WGS) entry which is preliminary data.</text>
</comment>
<dbReference type="NCBIfam" id="NF006955">
    <property type="entry name" value="PRK09433.2-3"/>
    <property type="match status" value="1"/>
</dbReference>
<keyword evidence="5 7" id="KW-1133">Transmembrane helix</keyword>
<feature type="transmembrane region" description="Helical" evidence="7">
    <location>
        <begin position="12"/>
        <end position="35"/>
    </location>
</feature>
<keyword evidence="10" id="KW-1185">Reference proteome</keyword>
<protein>
    <submittedName>
        <fullName evidence="9">Thiamine/thiamine pyrophosphate ABC transporter permease ThiP</fullName>
    </submittedName>
</protein>
<dbReference type="EMBL" id="JABRWM010000006">
    <property type="protein sequence ID" value="NRF22272.1"/>
    <property type="molecule type" value="Genomic_DNA"/>
</dbReference>
<evidence type="ECO:0000256" key="1">
    <source>
        <dbReference type="ARBA" id="ARBA00004651"/>
    </source>
</evidence>
<evidence type="ECO:0000256" key="6">
    <source>
        <dbReference type="ARBA" id="ARBA00023136"/>
    </source>
</evidence>
<dbReference type="PANTHER" id="PTHR30183">
    <property type="entry name" value="MOLYBDENUM TRANSPORT SYSTEM PERMEASE PROTEIN MODB"/>
    <property type="match status" value="1"/>
</dbReference>
<feature type="transmembrane region" description="Helical" evidence="7">
    <location>
        <begin position="330"/>
        <end position="352"/>
    </location>
</feature>
<dbReference type="InterPro" id="IPR000515">
    <property type="entry name" value="MetI-like"/>
</dbReference>
<feature type="transmembrane region" description="Helical" evidence="7">
    <location>
        <begin position="134"/>
        <end position="160"/>
    </location>
</feature>
<organism evidence="9 10">
    <name type="scientific">Agrobacterium pusense</name>
    <dbReference type="NCBI Taxonomy" id="648995"/>
    <lineage>
        <taxon>Bacteria</taxon>
        <taxon>Pseudomonadati</taxon>
        <taxon>Pseudomonadota</taxon>
        <taxon>Alphaproteobacteria</taxon>
        <taxon>Hyphomicrobiales</taxon>
        <taxon>Rhizobiaceae</taxon>
        <taxon>Rhizobium/Agrobacterium group</taxon>
        <taxon>Agrobacterium</taxon>
    </lineage>
</organism>
<evidence type="ECO:0000256" key="5">
    <source>
        <dbReference type="ARBA" id="ARBA00022989"/>
    </source>
</evidence>
<keyword evidence="6 7" id="KW-0472">Membrane</keyword>
<dbReference type="RefSeq" id="WP_107340287.1">
    <property type="nucleotide sequence ID" value="NZ_JABRWL010000006.1"/>
</dbReference>
<accession>A0AA44EQ97</accession>
<dbReference type="GO" id="GO:0005886">
    <property type="term" value="C:plasma membrane"/>
    <property type="evidence" value="ECO:0007669"/>
    <property type="project" value="UniProtKB-SubCell"/>
</dbReference>
<keyword evidence="4 7" id="KW-0812">Transmembrane</keyword>
<feature type="transmembrane region" description="Helical" evidence="7">
    <location>
        <begin position="373"/>
        <end position="398"/>
    </location>
</feature>
<evidence type="ECO:0000256" key="4">
    <source>
        <dbReference type="ARBA" id="ARBA00022692"/>
    </source>
</evidence>
<evidence type="ECO:0000256" key="2">
    <source>
        <dbReference type="ARBA" id="ARBA00022448"/>
    </source>
</evidence>
<feature type="transmembrane region" description="Helical" evidence="7">
    <location>
        <begin position="90"/>
        <end position="114"/>
    </location>
</feature>
<feature type="transmembrane region" description="Helical" evidence="7">
    <location>
        <begin position="284"/>
        <end position="310"/>
    </location>
</feature>
<evidence type="ECO:0000313" key="10">
    <source>
        <dbReference type="Proteomes" id="UP001155820"/>
    </source>
</evidence>
<dbReference type="CDD" id="cd06261">
    <property type="entry name" value="TM_PBP2"/>
    <property type="match status" value="1"/>
</dbReference>
<reference evidence="9" key="1">
    <citation type="submission" date="2019-07" db="EMBL/GenBank/DDBJ databases">
        <title>FDA dAtabase for Regulatory Grade micrObial Sequences (FDA-ARGOS): Supporting development and validation of Infectious Disease Dx tests.</title>
        <authorList>
            <person name="Bachman M."/>
            <person name="Young C."/>
            <person name="Tallon L."/>
            <person name="Sadzewicz L."/>
            <person name="Vavikolanu K."/>
            <person name="Mehta A."/>
            <person name="Aluvathingal J."/>
            <person name="Nadendla S."/>
            <person name="Nandy P."/>
            <person name="Geyer C."/>
            <person name="Yan Y."/>
            <person name="Sichtig H."/>
        </authorList>
    </citation>
    <scope>NUCLEOTIDE SEQUENCE</scope>
    <source>
        <strain evidence="9">FDAARGOS_618</strain>
    </source>
</reference>
<feature type="transmembrane region" description="Helical" evidence="7">
    <location>
        <begin position="511"/>
        <end position="530"/>
    </location>
</feature>
<dbReference type="GO" id="GO:0055085">
    <property type="term" value="P:transmembrane transport"/>
    <property type="evidence" value="ECO:0007669"/>
    <property type="project" value="InterPro"/>
</dbReference>
<evidence type="ECO:0000256" key="7">
    <source>
        <dbReference type="SAM" id="Phobius"/>
    </source>
</evidence>
<feature type="transmembrane region" description="Helical" evidence="7">
    <location>
        <begin position="241"/>
        <end position="263"/>
    </location>
</feature>
<feature type="transmembrane region" description="Helical" evidence="7">
    <location>
        <begin position="55"/>
        <end position="78"/>
    </location>
</feature>
<dbReference type="SUPFAM" id="SSF161098">
    <property type="entry name" value="MetI-like"/>
    <property type="match status" value="2"/>
</dbReference>
<dbReference type="InterPro" id="IPR035906">
    <property type="entry name" value="MetI-like_sf"/>
</dbReference>
<proteinExistence type="predicted"/>
<dbReference type="Proteomes" id="UP001155820">
    <property type="component" value="Unassembled WGS sequence"/>
</dbReference>
<dbReference type="AlphaFoldDB" id="A0AA44EQ97"/>
<keyword evidence="3" id="KW-1003">Cell membrane</keyword>
<comment type="subcellular location">
    <subcellularLocation>
        <location evidence="1">Cell membrane</location>
        <topology evidence="1">Multi-pass membrane protein</topology>
    </subcellularLocation>
</comment>
<dbReference type="PANTHER" id="PTHR30183:SF9">
    <property type="entry name" value="THIAMINE TRANSPORT SYSTEM PERMEASE PROTEIN THIP"/>
    <property type="match status" value="1"/>
</dbReference>
<gene>
    <name evidence="9" type="primary">thiP</name>
    <name evidence="9" type="ORF">FOB26_24800</name>
</gene>